<reference evidence="4" key="1">
    <citation type="submission" date="2024-05" db="EMBL/GenBank/DDBJ databases">
        <authorList>
            <person name="Kim S."/>
            <person name="Heo J."/>
            <person name="Choi H."/>
            <person name="Choi Y."/>
            <person name="Kwon S.-W."/>
            <person name="Kim Y."/>
        </authorList>
    </citation>
    <scope>NUCLEOTIDE SEQUENCE</scope>
    <source>
        <strain evidence="4">KACC 23699</strain>
    </source>
</reference>
<dbReference type="Pfam" id="PF00106">
    <property type="entry name" value="adh_short"/>
    <property type="match status" value="1"/>
</dbReference>
<organism evidence="4">
    <name type="scientific">Pedococcus sp. KACC 23699</name>
    <dbReference type="NCBI Taxonomy" id="3149228"/>
    <lineage>
        <taxon>Bacteria</taxon>
        <taxon>Bacillati</taxon>
        <taxon>Actinomycetota</taxon>
        <taxon>Actinomycetes</taxon>
        <taxon>Micrococcales</taxon>
        <taxon>Intrasporangiaceae</taxon>
        <taxon>Pedococcus</taxon>
    </lineage>
</organism>
<accession>A0AAU7JTH6</accession>
<dbReference type="PRINTS" id="PR00081">
    <property type="entry name" value="GDHRDH"/>
</dbReference>
<proteinExistence type="inferred from homology"/>
<dbReference type="Gene3D" id="3.40.50.720">
    <property type="entry name" value="NAD(P)-binding Rossmann-like Domain"/>
    <property type="match status" value="1"/>
</dbReference>
<evidence type="ECO:0000256" key="3">
    <source>
        <dbReference type="ARBA" id="ARBA00071493"/>
    </source>
</evidence>
<dbReference type="PANTHER" id="PTHR24320">
    <property type="entry name" value="RETINOL DEHYDROGENASE"/>
    <property type="match status" value="1"/>
</dbReference>
<dbReference type="PANTHER" id="PTHR24320:SF148">
    <property type="entry name" value="NAD(P)-BINDING ROSSMANN-FOLD SUPERFAMILY PROTEIN"/>
    <property type="match status" value="1"/>
</dbReference>
<dbReference type="GO" id="GO:0016491">
    <property type="term" value="F:oxidoreductase activity"/>
    <property type="evidence" value="ECO:0007669"/>
    <property type="project" value="UniProtKB-KW"/>
</dbReference>
<gene>
    <name evidence="4" type="ORF">ABEG17_16755</name>
</gene>
<dbReference type="InterPro" id="IPR002347">
    <property type="entry name" value="SDR_fam"/>
</dbReference>
<dbReference type="SUPFAM" id="SSF51735">
    <property type="entry name" value="NAD(P)-binding Rossmann-fold domains"/>
    <property type="match status" value="1"/>
</dbReference>
<dbReference type="FunFam" id="3.40.50.720:FF:000594">
    <property type="entry name" value="Short-chain oxidoreductase"/>
    <property type="match status" value="1"/>
</dbReference>
<dbReference type="RefSeq" id="WP_406830623.1">
    <property type="nucleotide sequence ID" value="NZ_CP157483.1"/>
</dbReference>
<dbReference type="NCBIfam" id="NF004845">
    <property type="entry name" value="PRK06196.1"/>
    <property type="match status" value="1"/>
</dbReference>
<evidence type="ECO:0000256" key="2">
    <source>
        <dbReference type="ARBA" id="ARBA00023002"/>
    </source>
</evidence>
<evidence type="ECO:0000313" key="4">
    <source>
        <dbReference type="EMBL" id="XBO43194.1"/>
    </source>
</evidence>
<dbReference type="AlphaFoldDB" id="A0AAU7JTH6"/>
<comment type="similarity">
    <text evidence="1">Belongs to the short-chain dehydrogenases/reductases (SDR) family.</text>
</comment>
<dbReference type="InterPro" id="IPR036291">
    <property type="entry name" value="NAD(P)-bd_dom_sf"/>
</dbReference>
<sequence>MAQRITSEFHRYSTAREVAAGHDLAGRTAIVTGAATGIGVETARALAEAGADVVIAARKPDLAREVIVDIDRTAPGRTSFEALDLSDLASVAAFGERWGGRPLNLLVNNAGVMACPLAYTTDGLEMQIGTNHFGHFRLAVLLTPSLVAGAQAAGVSSRVVSLSSIGHLRSDIRWEDPHFRQGGYEKWTAYGQAKTANSLFAVGFHHRHHDQGVTANAVMPGGIMTPLQRHLPIEEQRAMGWLDEHDQPVEGFKNTEQGASTSVWAALAPELEGVGGLYLEDCAEAVPWTPEHPREGVRSYALDPDSADRLWELSLETTGNV</sequence>
<protein>
    <recommendedName>
        <fullName evidence="3">Probable oxidoreductase</fullName>
    </recommendedName>
</protein>
<name>A0AAU7JTH6_9MICO</name>
<keyword evidence="2" id="KW-0560">Oxidoreductase</keyword>
<evidence type="ECO:0000256" key="1">
    <source>
        <dbReference type="ARBA" id="ARBA00006484"/>
    </source>
</evidence>
<dbReference type="EMBL" id="CP157483">
    <property type="protein sequence ID" value="XBO43194.1"/>
    <property type="molecule type" value="Genomic_DNA"/>
</dbReference>